<protein>
    <recommendedName>
        <fullName evidence="2">cGMP-dependent protein kinase</fullName>
        <ecNumber evidence="2">2.7.11.12</ecNumber>
    </recommendedName>
</protein>
<dbReference type="SUPFAM" id="SSF51206">
    <property type="entry name" value="cAMP-binding domain-like"/>
    <property type="match status" value="3"/>
</dbReference>
<accession>A0ABP0S447</accession>
<feature type="domain" description="Cyclic nucleotide-binding" evidence="15">
    <location>
        <begin position="216"/>
        <end position="324"/>
    </location>
</feature>
<evidence type="ECO:0000259" key="15">
    <source>
        <dbReference type="PROSITE" id="PS50042"/>
    </source>
</evidence>
<keyword evidence="3" id="KW-0723">Serine/threonine-protein kinase</keyword>
<comment type="catalytic activity">
    <reaction evidence="10">
        <text>L-threonyl-[protein] + ATP = O-phospho-L-threonyl-[protein] + ADP + H(+)</text>
        <dbReference type="Rhea" id="RHEA:46608"/>
        <dbReference type="Rhea" id="RHEA-COMP:11060"/>
        <dbReference type="Rhea" id="RHEA-COMP:11605"/>
        <dbReference type="ChEBI" id="CHEBI:15378"/>
        <dbReference type="ChEBI" id="CHEBI:30013"/>
        <dbReference type="ChEBI" id="CHEBI:30616"/>
        <dbReference type="ChEBI" id="CHEBI:61977"/>
        <dbReference type="ChEBI" id="CHEBI:456216"/>
        <dbReference type="EC" id="2.7.11.12"/>
    </reaction>
</comment>
<dbReference type="PROSITE" id="PS00889">
    <property type="entry name" value="CNMP_BINDING_2"/>
    <property type="match status" value="3"/>
</dbReference>
<dbReference type="InterPro" id="IPR018490">
    <property type="entry name" value="cNMP-bd_dom_sf"/>
</dbReference>
<evidence type="ECO:0000256" key="13">
    <source>
        <dbReference type="SAM" id="MobiDB-lite"/>
    </source>
</evidence>
<name>A0ABP0S447_9DINO</name>
<keyword evidence="8 12" id="KW-0067">ATP-binding</keyword>
<dbReference type="Pfam" id="PF00069">
    <property type="entry name" value="Pkinase"/>
    <property type="match status" value="1"/>
</dbReference>
<keyword evidence="4" id="KW-0140">cGMP</keyword>
<feature type="binding site" evidence="12">
    <location>
        <position position="510"/>
    </location>
    <ligand>
        <name>ATP</name>
        <dbReference type="ChEBI" id="CHEBI:30616"/>
    </ligand>
</feature>
<dbReference type="PIRSF" id="PIRSF000559">
    <property type="entry name" value="cGMP-dep_kinase"/>
    <property type="match status" value="1"/>
</dbReference>
<dbReference type="PANTHER" id="PTHR24353:SF143">
    <property type="entry name" value="PROTEIN KINASE DOMAIN-CONTAINING PROTEIN"/>
    <property type="match status" value="1"/>
</dbReference>
<evidence type="ECO:0000256" key="4">
    <source>
        <dbReference type="ARBA" id="ARBA00022535"/>
    </source>
</evidence>
<gene>
    <name evidence="17" type="ORF">SCF082_LOCUS49881</name>
</gene>
<evidence type="ECO:0000256" key="2">
    <source>
        <dbReference type="ARBA" id="ARBA00012428"/>
    </source>
</evidence>
<keyword evidence="7 17" id="KW-0418">Kinase</keyword>
<dbReference type="SMART" id="SM00133">
    <property type="entry name" value="S_TK_X"/>
    <property type="match status" value="1"/>
</dbReference>
<reference evidence="17 18" key="1">
    <citation type="submission" date="2024-02" db="EMBL/GenBank/DDBJ databases">
        <authorList>
            <person name="Chen Y."/>
            <person name="Shah S."/>
            <person name="Dougan E. K."/>
            <person name="Thang M."/>
            <person name="Chan C."/>
        </authorList>
    </citation>
    <scope>NUCLEOTIDE SEQUENCE [LARGE SCALE GENOMIC DNA]</scope>
</reference>
<dbReference type="InterPro" id="IPR018488">
    <property type="entry name" value="cNMP-bd_CS"/>
</dbReference>
<keyword evidence="9" id="KW-0142">cGMP-binding</keyword>
<dbReference type="InterPro" id="IPR008271">
    <property type="entry name" value="Ser/Thr_kinase_AS"/>
</dbReference>
<evidence type="ECO:0000313" key="17">
    <source>
        <dbReference type="EMBL" id="CAK9107127.1"/>
    </source>
</evidence>
<dbReference type="InterPro" id="IPR000719">
    <property type="entry name" value="Prot_kinase_dom"/>
</dbReference>
<evidence type="ECO:0000313" key="18">
    <source>
        <dbReference type="Proteomes" id="UP001642464"/>
    </source>
</evidence>
<dbReference type="Pfam" id="PF00027">
    <property type="entry name" value="cNMP_binding"/>
    <property type="match status" value="3"/>
</dbReference>
<dbReference type="InterPro" id="IPR000961">
    <property type="entry name" value="AGC-kinase_C"/>
</dbReference>
<comment type="similarity">
    <text evidence="1">Belongs to the protein kinase superfamily. AGC Ser/Thr protein kinase family. cGMP subfamily.</text>
</comment>
<feature type="domain" description="AGC-kinase C-terminal" evidence="16">
    <location>
        <begin position="740"/>
        <end position="792"/>
    </location>
</feature>
<dbReference type="SMART" id="SM00220">
    <property type="entry name" value="S_TKc"/>
    <property type="match status" value="1"/>
</dbReference>
<dbReference type="PROSITE" id="PS51285">
    <property type="entry name" value="AGC_KINASE_CTER"/>
    <property type="match status" value="1"/>
</dbReference>
<evidence type="ECO:0000256" key="11">
    <source>
        <dbReference type="ARBA" id="ARBA00047462"/>
    </source>
</evidence>
<keyword evidence="6 12" id="KW-0547">Nucleotide-binding</keyword>
<dbReference type="InterPro" id="IPR002374">
    <property type="entry name" value="cGMP_dep_kinase"/>
</dbReference>
<dbReference type="PROSITE" id="PS00107">
    <property type="entry name" value="PROTEIN_KINASE_ATP"/>
    <property type="match status" value="1"/>
</dbReference>
<evidence type="ECO:0000256" key="1">
    <source>
        <dbReference type="ARBA" id="ARBA00006352"/>
    </source>
</evidence>
<dbReference type="PROSITE" id="PS00108">
    <property type="entry name" value="PROTEIN_KINASE_ST"/>
    <property type="match status" value="1"/>
</dbReference>
<organism evidence="17 18">
    <name type="scientific">Durusdinium trenchii</name>
    <dbReference type="NCBI Taxonomy" id="1381693"/>
    <lineage>
        <taxon>Eukaryota</taxon>
        <taxon>Sar</taxon>
        <taxon>Alveolata</taxon>
        <taxon>Dinophyceae</taxon>
        <taxon>Suessiales</taxon>
        <taxon>Symbiodiniaceae</taxon>
        <taxon>Durusdinium</taxon>
    </lineage>
</organism>
<evidence type="ECO:0000256" key="12">
    <source>
        <dbReference type="PROSITE-ProRule" id="PRU10141"/>
    </source>
</evidence>
<feature type="region of interest" description="Disordered" evidence="13">
    <location>
        <begin position="1"/>
        <end position="25"/>
    </location>
</feature>
<evidence type="ECO:0000256" key="7">
    <source>
        <dbReference type="ARBA" id="ARBA00022777"/>
    </source>
</evidence>
<dbReference type="SUPFAM" id="SSF56112">
    <property type="entry name" value="Protein kinase-like (PK-like)"/>
    <property type="match status" value="1"/>
</dbReference>
<evidence type="ECO:0000259" key="14">
    <source>
        <dbReference type="PROSITE" id="PS50011"/>
    </source>
</evidence>
<dbReference type="InterPro" id="IPR014710">
    <property type="entry name" value="RmlC-like_jellyroll"/>
</dbReference>
<feature type="domain" description="Cyclic nucleotide-binding" evidence="15">
    <location>
        <begin position="98"/>
        <end position="213"/>
    </location>
</feature>
<dbReference type="PRINTS" id="PR00103">
    <property type="entry name" value="CAMPKINASE"/>
</dbReference>
<evidence type="ECO:0000259" key="16">
    <source>
        <dbReference type="PROSITE" id="PS51285"/>
    </source>
</evidence>
<dbReference type="PROSITE" id="PS50011">
    <property type="entry name" value="PROTEIN_KINASE_DOM"/>
    <property type="match status" value="1"/>
</dbReference>
<dbReference type="EMBL" id="CAXAMM010042856">
    <property type="protein sequence ID" value="CAK9107127.1"/>
    <property type="molecule type" value="Genomic_DNA"/>
</dbReference>
<evidence type="ECO:0000256" key="8">
    <source>
        <dbReference type="ARBA" id="ARBA00022840"/>
    </source>
</evidence>
<keyword evidence="5" id="KW-0808">Transferase</keyword>
<dbReference type="InterPro" id="IPR011009">
    <property type="entry name" value="Kinase-like_dom_sf"/>
</dbReference>
<dbReference type="Gene3D" id="3.30.200.20">
    <property type="entry name" value="Phosphorylase Kinase, domain 1"/>
    <property type="match status" value="1"/>
</dbReference>
<dbReference type="InterPro" id="IPR017441">
    <property type="entry name" value="Protein_kinase_ATP_BS"/>
</dbReference>
<dbReference type="Proteomes" id="UP001642464">
    <property type="component" value="Unassembled WGS sequence"/>
</dbReference>
<feature type="domain" description="Cyclic nucleotide-binding" evidence="15">
    <location>
        <begin position="339"/>
        <end position="460"/>
    </location>
</feature>
<proteinExistence type="inferred from homology"/>
<dbReference type="InterPro" id="IPR000595">
    <property type="entry name" value="cNMP-bd_dom"/>
</dbReference>
<keyword evidence="18" id="KW-1185">Reference proteome</keyword>
<evidence type="ECO:0000256" key="5">
    <source>
        <dbReference type="ARBA" id="ARBA00022679"/>
    </source>
</evidence>
<dbReference type="EC" id="2.7.11.12" evidence="2"/>
<dbReference type="GO" id="GO:0016301">
    <property type="term" value="F:kinase activity"/>
    <property type="evidence" value="ECO:0007669"/>
    <property type="project" value="UniProtKB-KW"/>
</dbReference>
<evidence type="ECO:0000256" key="3">
    <source>
        <dbReference type="ARBA" id="ARBA00022527"/>
    </source>
</evidence>
<feature type="domain" description="Protein kinase" evidence="14">
    <location>
        <begin position="481"/>
        <end position="739"/>
    </location>
</feature>
<evidence type="ECO:0000256" key="10">
    <source>
        <dbReference type="ARBA" id="ARBA00047298"/>
    </source>
</evidence>
<dbReference type="PANTHER" id="PTHR24353">
    <property type="entry name" value="CYCLIC NUCLEOTIDE-DEPENDENT PROTEIN KINASE"/>
    <property type="match status" value="1"/>
</dbReference>
<comment type="catalytic activity">
    <reaction evidence="11">
        <text>L-seryl-[protein] + ATP = O-phospho-L-seryl-[protein] + ADP + H(+)</text>
        <dbReference type="Rhea" id="RHEA:17989"/>
        <dbReference type="Rhea" id="RHEA-COMP:9863"/>
        <dbReference type="Rhea" id="RHEA-COMP:11604"/>
        <dbReference type="ChEBI" id="CHEBI:15378"/>
        <dbReference type="ChEBI" id="CHEBI:29999"/>
        <dbReference type="ChEBI" id="CHEBI:30616"/>
        <dbReference type="ChEBI" id="CHEBI:83421"/>
        <dbReference type="ChEBI" id="CHEBI:456216"/>
        <dbReference type="EC" id="2.7.11.12"/>
    </reaction>
</comment>
<comment type="caution">
    <text evidence="17">The sequence shown here is derived from an EMBL/GenBank/DDBJ whole genome shotgun (WGS) entry which is preliminary data.</text>
</comment>
<evidence type="ECO:0000256" key="6">
    <source>
        <dbReference type="ARBA" id="ARBA00022741"/>
    </source>
</evidence>
<dbReference type="Gene3D" id="1.10.510.10">
    <property type="entry name" value="Transferase(Phosphotransferase) domain 1"/>
    <property type="match status" value="1"/>
</dbReference>
<evidence type="ECO:0000256" key="9">
    <source>
        <dbReference type="ARBA" id="ARBA00022992"/>
    </source>
</evidence>
<dbReference type="CDD" id="cd00038">
    <property type="entry name" value="CAP_ED"/>
    <property type="match status" value="3"/>
</dbReference>
<dbReference type="PROSITE" id="PS00888">
    <property type="entry name" value="CNMP_BINDING_1"/>
    <property type="match status" value="2"/>
</dbReference>
<dbReference type="SMART" id="SM00100">
    <property type="entry name" value="cNMP"/>
    <property type="match status" value="3"/>
</dbReference>
<dbReference type="PROSITE" id="PS50042">
    <property type="entry name" value="CNMP_BINDING_3"/>
    <property type="match status" value="3"/>
</dbReference>
<dbReference type="Gene3D" id="2.60.120.10">
    <property type="entry name" value="Jelly Rolls"/>
    <property type="match status" value="3"/>
</dbReference>
<sequence>MDAPRAAIKSMKKATHTTQRSTGTEVDVQVEYQQDRAVDNLQAESKIHRALNAKRRGDIFDESFEPSPKDLKDFSKPLEDKSPEVETLLHTALQSNILFRDLSEDQLQQILNALTSMSVAANTELIKQGDKGDVFYVVESGSFQFLVDGQLEGTCGKGNSFGELALLYNCPRAATVKSEKKAKVWCLERSTFRTVVSGTVAKKHAEIKKALRNVSILNSLNGDQISMVSDAVEKVHFKAGETIIRKGDVGNVFFMIKKGQVKCTRAGSRESSSDIILSEGDYFGERSLLKQEPRAANVIAITDVDCLVLDRETFHSLLGPLKDVLDSNLGMRVIGSIPLFAQLSNSERKKLMKALKEEKFPAGTTIIRQNEPGQKFFLIKEGVAKVTKSVGGVTGTTDVAELTTGDYFGEGSLLRDEPRAANVVATTDVTCLCMERQAFEKLLGPLQKIMKRDYDEREDQINEVVKEQQKLVEASLKLSDLTMLQTLGTGTFGRVKLVDCPKLNRTYALKILQKSQIVAYRQQNNVMNEKNILMSCDHPFIIRLYRTFKDKHSLYLLLELVLGGELFTLLHIRGGLLSNADSRFYAACVLDALEYLHNRHIVYRDLKPENLMIDRLGYIKVVDFGFAKVVEDKTYTLCGTPEYLAPELVLGKGHNKAVDCWAIGVLIFEMLTGASPFADPENNDHMVICRQIVRGKVDYPRKFPEQAKDLISRLLTRDAFQRLGCLKDGTAEIKAHPFFKKIDFNELQRKRVKAPWIPPIKDDLDTSNFDDYPEDEYVEAYKSDGTNWDANF</sequence>